<organism evidence="1 2">
    <name type="scientific">Streptomyces hainanensis</name>
    <dbReference type="NCBI Taxonomy" id="402648"/>
    <lineage>
        <taxon>Bacteria</taxon>
        <taxon>Bacillati</taxon>
        <taxon>Actinomycetota</taxon>
        <taxon>Actinomycetes</taxon>
        <taxon>Kitasatosporales</taxon>
        <taxon>Streptomycetaceae</taxon>
        <taxon>Streptomyces</taxon>
    </lineage>
</organism>
<dbReference type="Proteomes" id="UP000295345">
    <property type="component" value="Unassembled WGS sequence"/>
</dbReference>
<evidence type="ECO:0000313" key="2">
    <source>
        <dbReference type="Proteomes" id="UP000295345"/>
    </source>
</evidence>
<dbReference type="GO" id="GO:0008168">
    <property type="term" value="F:methyltransferase activity"/>
    <property type="evidence" value="ECO:0007669"/>
    <property type="project" value="UniProtKB-KW"/>
</dbReference>
<dbReference type="EMBL" id="SMKI01000808">
    <property type="protein sequence ID" value="TDC60407.1"/>
    <property type="molecule type" value="Genomic_DNA"/>
</dbReference>
<accession>A0A4R4SB73</accession>
<protein>
    <submittedName>
        <fullName evidence="1">SAM-dependent methyltransferase</fullName>
    </submittedName>
</protein>
<feature type="non-terminal residue" evidence="1">
    <location>
        <position position="92"/>
    </location>
</feature>
<dbReference type="GO" id="GO:0032259">
    <property type="term" value="P:methylation"/>
    <property type="evidence" value="ECO:0007669"/>
    <property type="project" value="UniProtKB-KW"/>
</dbReference>
<dbReference type="AlphaFoldDB" id="A0A4R4SB73"/>
<proteinExistence type="predicted"/>
<sequence length="92" mass="9909">MTRVAQRLAPLLDDLLGGPPPIRLRAWDGSETGPRDGPLVVLRSRRALRRLLWQPGELGLARAYISGDLDVPGDLAAALRALRSGPPPLSLI</sequence>
<comment type="caution">
    <text evidence="1">The sequence shown here is derived from an EMBL/GenBank/DDBJ whole genome shotgun (WGS) entry which is preliminary data.</text>
</comment>
<name>A0A4R4SB73_9ACTN</name>
<keyword evidence="1" id="KW-0808">Transferase</keyword>
<keyword evidence="1" id="KW-0489">Methyltransferase</keyword>
<evidence type="ECO:0000313" key="1">
    <source>
        <dbReference type="EMBL" id="TDC60407.1"/>
    </source>
</evidence>
<gene>
    <name evidence="1" type="ORF">E1283_36085</name>
</gene>
<reference evidence="1 2" key="1">
    <citation type="submission" date="2019-03" db="EMBL/GenBank/DDBJ databases">
        <title>Draft genome sequences of novel Actinobacteria.</title>
        <authorList>
            <person name="Sahin N."/>
            <person name="Ay H."/>
            <person name="Saygin H."/>
        </authorList>
    </citation>
    <scope>NUCLEOTIDE SEQUENCE [LARGE SCALE GENOMIC DNA]</scope>
    <source>
        <strain evidence="1 2">DSM 41900</strain>
    </source>
</reference>
<keyword evidence="2" id="KW-1185">Reference proteome</keyword>